<dbReference type="PANTHER" id="PTHR28288">
    <property type="entry name" value="PROTEASE B INHIBITOR 2"/>
    <property type="match status" value="1"/>
</dbReference>
<dbReference type="InterPro" id="IPR052471">
    <property type="entry name" value="PBI_I9"/>
</dbReference>
<reference evidence="3" key="1">
    <citation type="submission" date="2022-07" db="EMBL/GenBank/DDBJ databases">
        <title>The genome of Lyophyllum shimeji provides insight into the initial evolution of ectomycorrhizal fungal genome.</title>
        <authorList>
            <person name="Kobayashi Y."/>
            <person name="Shibata T."/>
            <person name="Hirakawa H."/>
            <person name="Shigenobu S."/>
            <person name="Nishiyama T."/>
            <person name="Yamada A."/>
            <person name="Hasebe M."/>
            <person name="Kawaguchi M."/>
        </authorList>
    </citation>
    <scope>NUCLEOTIDE SEQUENCE</scope>
    <source>
        <strain evidence="3">AT787</strain>
    </source>
</reference>
<dbReference type="GO" id="GO:0004866">
    <property type="term" value="F:endopeptidase inhibitor activity"/>
    <property type="evidence" value="ECO:0007669"/>
    <property type="project" value="TreeGrafter"/>
</dbReference>
<feature type="domain" description="Inhibitor I9" evidence="2">
    <location>
        <begin position="7"/>
        <end position="64"/>
    </location>
</feature>
<dbReference type="SUPFAM" id="SSF54897">
    <property type="entry name" value="Protease propeptides/inhibitors"/>
    <property type="match status" value="1"/>
</dbReference>
<comment type="similarity">
    <text evidence="1">Belongs to the protease inhibitor I9 family.</text>
</comment>
<evidence type="ECO:0000313" key="4">
    <source>
        <dbReference type="Proteomes" id="UP001063166"/>
    </source>
</evidence>
<name>A0A9P3UMT0_LYOSH</name>
<evidence type="ECO:0000259" key="2">
    <source>
        <dbReference type="Pfam" id="PF05922"/>
    </source>
</evidence>
<dbReference type="InterPro" id="IPR037045">
    <property type="entry name" value="S8pro/Inhibitor_I9_sf"/>
</dbReference>
<dbReference type="OrthoDB" id="5518345at2759"/>
<dbReference type="Proteomes" id="UP001063166">
    <property type="component" value="Unassembled WGS sequence"/>
</dbReference>
<evidence type="ECO:0000313" key="3">
    <source>
        <dbReference type="EMBL" id="GLB37105.1"/>
    </source>
</evidence>
<dbReference type="AlphaFoldDB" id="A0A9P3UMT0"/>
<gene>
    <name evidence="3" type="ORF">LshimejAT787_0401560</name>
</gene>
<dbReference type="GO" id="GO:0042144">
    <property type="term" value="P:vacuole fusion, non-autophagic"/>
    <property type="evidence" value="ECO:0007669"/>
    <property type="project" value="TreeGrafter"/>
</dbReference>
<protein>
    <recommendedName>
        <fullName evidence="2">Inhibitor I9 domain-containing protein</fullName>
    </recommendedName>
</protein>
<dbReference type="Gene3D" id="3.30.70.80">
    <property type="entry name" value="Peptidase S8 propeptide/proteinase inhibitor I9"/>
    <property type="match status" value="1"/>
</dbReference>
<keyword evidence="4" id="KW-1185">Reference proteome</keyword>
<sequence length="80" mass="8889">MSQSRSIIVFKESASMEDVRHLMDEVKQNGGHITNVYDSLFKGFAAVMSDTQLHTLQSAAKFRSSVIDYIESDGIVTTFA</sequence>
<dbReference type="InterPro" id="IPR010259">
    <property type="entry name" value="S8pro/Inhibitor_I9"/>
</dbReference>
<dbReference type="Pfam" id="PF05922">
    <property type="entry name" value="Inhibitor_I9"/>
    <property type="match status" value="1"/>
</dbReference>
<comment type="caution">
    <text evidence="3">The sequence shown here is derived from an EMBL/GenBank/DDBJ whole genome shotgun (WGS) entry which is preliminary data.</text>
</comment>
<dbReference type="EMBL" id="BRPK01000004">
    <property type="protein sequence ID" value="GLB37105.1"/>
    <property type="molecule type" value="Genomic_DNA"/>
</dbReference>
<organism evidence="3 4">
    <name type="scientific">Lyophyllum shimeji</name>
    <name type="common">Hon-shimeji</name>
    <name type="synonym">Tricholoma shimeji</name>
    <dbReference type="NCBI Taxonomy" id="47721"/>
    <lineage>
        <taxon>Eukaryota</taxon>
        <taxon>Fungi</taxon>
        <taxon>Dikarya</taxon>
        <taxon>Basidiomycota</taxon>
        <taxon>Agaricomycotina</taxon>
        <taxon>Agaricomycetes</taxon>
        <taxon>Agaricomycetidae</taxon>
        <taxon>Agaricales</taxon>
        <taxon>Tricholomatineae</taxon>
        <taxon>Lyophyllaceae</taxon>
        <taxon>Lyophyllum</taxon>
    </lineage>
</organism>
<proteinExistence type="inferred from homology"/>
<dbReference type="PANTHER" id="PTHR28288:SF2">
    <property type="entry name" value="PROTEASE B INHIBITOR 2"/>
    <property type="match status" value="1"/>
</dbReference>
<accession>A0A9P3UMT0</accession>
<evidence type="ECO:0000256" key="1">
    <source>
        <dbReference type="ARBA" id="ARBA00038069"/>
    </source>
</evidence>